<dbReference type="AlphaFoldDB" id="A0A2N1JBT2"/>
<accession>A0A2N1JBT2</accession>
<dbReference type="GO" id="GO:0008824">
    <property type="term" value="F:cyanate hydratase activity"/>
    <property type="evidence" value="ECO:0007669"/>
    <property type="project" value="InterPro"/>
</dbReference>
<dbReference type="SUPFAM" id="SSF55234">
    <property type="entry name" value="Cyanase C-terminal domain"/>
    <property type="match status" value="1"/>
</dbReference>
<evidence type="ECO:0000256" key="4">
    <source>
        <dbReference type="ARBA" id="ARBA00035107"/>
    </source>
</evidence>
<dbReference type="InterPro" id="IPR008076">
    <property type="entry name" value="Cyanase"/>
</dbReference>
<organism evidence="6 7">
    <name type="scientific">Malassezia vespertilionis</name>
    <dbReference type="NCBI Taxonomy" id="2020962"/>
    <lineage>
        <taxon>Eukaryota</taxon>
        <taxon>Fungi</taxon>
        <taxon>Dikarya</taxon>
        <taxon>Basidiomycota</taxon>
        <taxon>Ustilaginomycotina</taxon>
        <taxon>Malasseziomycetes</taxon>
        <taxon>Malasseziales</taxon>
        <taxon>Malasseziaceae</taxon>
        <taxon>Malassezia</taxon>
    </lineage>
</organism>
<evidence type="ECO:0000313" key="6">
    <source>
        <dbReference type="EMBL" id="PKI84010.1"/>
    </source>
</evidence>
<evidence type="ECO:0000313" key="7">
    <source>
        <dbReference type="Proteomes" id="UP000232875"/>
    </source>
</evidence>
<dbReference type="STRING" id="2020962.A0A2N1JBT2"/>
<dbReference type="GO" id="GO:0003677">
    <property type="term" value="F:DNA binding"/>
    <property type="evidence" value="ECO:0007669"/>
    <property type="project" value="InterPro"/>
</dbReference>
<proteinExistence type="inferred from homology"/>
<keyword evidence="7" id="KW-1185">Reference proteome</keyword>
<feature type="domain" description="HTH cro/C1-type" evidence="5">
    <location>
        <begin position="17"/>
        <end position="71"/>
    </location>
</feature>
<dbReference type="PRINTS" id="PR01693">
    <property type="entry name" value="CYANASE"/>
</dbReference>
<evidence type="ECO:0000256" key="3">
    <source>
        <dbReference type="ARBA" id="ARBA00023239"/>
    </source>
</evidence>
<dbReference type="Gene3D" id="3.30.1160.10">
    <property type="entry name" value="Cyanate lyase, C-terminal domain"/>
    <property type="match status" value="1"/>
</dbReference>
<dbReference type="SMART" id="SM01116">
    <property type="entry name" value="Cyanate_lyase"/>
    <property type="match status" value="1"/>
</dbReference>
<dbReference type="PANTHER" id="PTHR34186">
    <property type="entry name" value="CYANATE HYDRATASE"/>
    <property type="match status" value="1"/>
</dbReference>
<comment type="function">
    <text evidence="1">Catalyzes the reaction of cyanate with bicarbonate to produce ammonia and carbon dioxide.</text>
</comment>
<gene>
    <name evidence="6" type="primary">CYN1</name>
    <name evidence="6" type="ORF">MVES_002043</name>
</gene>
<dbReference type="Gene3D" id="1.10.260.40">
    <property type="entry name" value="lambda repressor-like DNA-binding domains"/>
    <property type="match status" value="1"/>
</dbReference>
<comment type="similarity">
    <text evidence="2">Belongs to the MBF1 family.</text>
</comment>
<evidence type="ECO:0000256" key="2">
    <source>
        <dbReference type="ARBA" id="ARBA00009802"/>
    </source>
</evidence>
<sequence>MTRQEVNELLSPILVELQEKKKEKGLTFEKIAEAIDRSELYTAAIFYGQAKPEEKDLEALSSVLNIPKDKLVAELGPSFFPLRGGLSSSPPTDPTLYRLHEAMTVYSMPIKEIINEKRVEDPAGARVKITFDGKFLPFRRW</sequence>
<name>A0A2N1JBT2_9BASI</name>
<evidence type="ECO:0000256" key="1">
    <source>
        <dbReference type="ARBA" id="ARBA00003561"/>
    </source>
</evidence>
<dbReference type="Proteomes" id="UP000232875">
    <property type="component" value="Unassembled WGS sequence"/>
</dbReference>
<evidence type="ECO:0000259" key="5">
    <source>
        <dbReference type="PROSITE" id="PS50943"/>
    </source>
</evidence>
<dbReference type="PROSITE" id="PS50943">
    <property type="entry name" value="HTH_CROC1"/>
    <property type="match status" value="1"/>
</dbReference>
<dbReference type="SUPFAM" id="SSF47413">
    <property type="entry name" value="lambda repressor-like DNA-binding domains"/>
    <property type="match status" value="1"/>
</dbReference>
<protein>
    <submittedName>
        <fullName evidence="6">Cyn1p</fullName>
    </submittedName>
</protein>
<dbReference type="InterPro" id="IPR036581">
    <property type="entry name" value="Cyanate_lyase_C_sf"/>
</dbReference>
<dbReference type="InterPro" id="IPR001387">
    <property type="entry name" value="Cro/C1-type_HTH"/>
</dbReference>
<dbReference type="PANTHER" id="PTHR34186:SF2">
    <property type="entry name" value="CYANATE HYDRATASE"/>
    <property type="match status" value="1"/>
</dbReference>
<dbReference type="OrthoDB" id="10019422at2759"/>
<comment type="function">
    <text evidence="4">Transcriptional coactivator that stimulates GCN4-dependent transcriptional activity by bridging the DNA-binding region of GCN4 and TBP (SPT15), thereby recruiting TBP to GCN4-bound promoters. Involved in induction of the ribosome quality control (RQC) pathway; a pathway that degrades nascent peptide chains during problematic translation. Required to prevent stalled ribosomes from frameshifting.</text>
</comment>
<dbReference type="Pfam" id="PF02560">
    <property type="entry name" value="Cyanate_lyase"/>
    <property type="match status" value="1"/>
</dbReference>
<reference evidence="6 7" key="1">
    <citation type="submission" date="2017-10" db="EMBL/GenBank/DDBJ databases">
        <title>A novel species of cold-tolerant Malassezia isolated from bats.</title>
        <authorList>
            <person name="Lorch J.M."/>
            <person name="Palmer J.M."/>
            <person name="Vanderwolf K.J."/>
            <person name="Schmidt K.Z."/>
            <person name="Verant M.L."/>
            <person name="Weller T.J."/>
            <person name="Blehert D.S."/>
        </authorList>
    </citation>
    <scope>NUCLEOTIDE SEQUENCE [LARGE SCALE GENOMIC DNA]</scope>
    <source>
        <strain evidence="6 7">NWHC:44797-103</strain>
    </source>
</reference>
<dbReference type="InterPro" id="IPR010982">
    <property type="entry name" value="Lambda_DNA-bd_dom_sf"/>
</dbReference>
<dbReference type="InterPro" id="IPR003712">
    <property type="entry name" value="Cyanate_lyase_C"/>
</dbReference>
<dbReference type="EMBL" id="KZ454990">
    <property type="protein sequence ID" value="PKI84010.1"/>
    <property type="molecule type" value="Genomic_DNA"/>
</dbReference>
<keyword evidence="3" id="KW-0456">Lyase</keyword>